<keyword evidence="2" id="KW-1185">Reference proteome</keyword>
<proteinExistence type="predicted"/>
<dbReference type="Gene3D" id="1.10.8.60">
    <property type="match status" value="1"/>
</dbReference>
<dbReference type="RefSeq" id="WP_093314676.1">
    <property type="nucleotide sequence ID" value="NZ_FOZG01000002.1"/>
</dbReference>
<dbReference type="AlphaFoldDB" id="A0A1I6L5L6"/>
<dbReference type="STRING" id="1166337.SAMN05192580_2303"/>
<dbReference type="SUPFAM" id="SSF52540">
    <property type="entry name" value="P-loop containing nucleoside triphosphate hydrolases"/>
    <property type="match status" value="1"/>
</dbReference>
<evidence type="ECO:0000313" key="2">
    <source>
        <dbReference type="Proteomes" id="UP000198824"/>
    </source>
</evidence>
<accession>A0A1I6L5L6</accession>
<dbReference type="GO" id="GO:0003688">
    <property type="term" value="F:DNA replication origin binding"/>
    <property type="evidence" value="ECO:0007669"/>
    <property type="project" value="TreeGrafter"/>
</dbReference>
<dbReference type="EMBL" id="FOZG01000002">
    <property type="protein sequence ID" value="SFR98560.1"/>
    <property type="molecule type" value="Genomic_DNA"/>
</dbReference>
<reference evidence="1 2" key="1">
    <citation type="submission" date="2016-10" db="EMBL/GenBank/DDBJ databases">
        <authorList>
            <person name="de Groot N.N."/>
        </authorList>
    </citation>
    <scope>NUCLEOTIDE SEQUENCE [LARGE SCALE GENOMIC DNA]</scope>
    <source>
        <strain evidence="1 2">S5-249</strain>
    </source>
</reference>
<protein>
    <submittedName>
        <fullName evidence="1">DnaA protein</fullName>
    </submittedName>
</protein>
<evidence type="ECO:0000313" key="1">
    <source>
        <dbReference type="EMBL" id="SFR98560.1"/>
    </source>
</evidence>
<dbReference type="PANTHER" id="PTHR30050:SF5">
    <property type="entry name" value="DNAA REGULATORY INACTIVATOR HDA"/>
    <property type="match status" value="1"/>
</dbReference>
<dbReference type="Proteomes" id="UP000198824">
    <property type="component" value="Unassembled WGS sequence"/>
</dbReference>
<gene>
    <name evidence="1" type="ORF">SAMN05192580_2303</name>
</gene>
<dbReference type="Gene3D" id="3.40.50.300">
    <property type="entry name" value="P-loop containing nucleotide triphosphate hydrolases"/>
    <property type="match status" value="1"/>
</dbReference>
<dbReference type="GO" id="GO:0005886">
    <property type="term" value="C:plasma membrane"/>
    <property type="evidence" value="ECO:0007669"/>
    <property type="project" value="TreeGrafter"/>
</dbReference>
<organism evidence="1 2">
    <name type="scientific">Sphingomonas jatrophae</name>
    <dbReference type="NCBI Taxonomy" id="1166337"/>
    <lineage>
        <taxon>Bacteria</taxon>
        <taxon>Pseudomonadati</taxon>
        <taxon>Pseudomonadota</taxon>
        <taxon>Alphaproteobacteria</taxon>
        <taxon>Sphingomonadales</taxon>
        <taxon>Sphingomonadaceae</taxon>
        <taxon>Sphingomonas</taxon>
    </lineage>
</organism>
<dbReference type="GO" id="GO:0006270">
    <property type="term" value="P:DNA replication initiation"/>
    <property type="evidence" value="ECO:0007669"/>
    <property type="project" value="TreeGrafter"/>
</dbReference>
<sequence>MSQIALPLDWPPADEERDFVLGEPNRLAVRQLEHRGLWPVCACLLVGPRKSGRSLLGRLFAARASATLIDDAEGRPEEALFHAWNRAQAQRRPLLLIADAPPPLWPVALPDLRSRLAATPVARIEPPDEPLAAELIERLMARRGLPVPPTVALYLARRIERSYVAIHRAVDALDAAAHRRRRMPTIGTAREALESL</sequence>
<dbReference type="InterPro" id="IPR027417">
    <property type="entry name" value="P-loop_NTPase"/>
</dbReference>
<dbReference type="PANTHER" id="PTHR30050">
    <property type="entry name" value="CHROMOSOMAL REPLICATION INITIATOR PROTEIN DNAA"/>
    <property type="match status" value="1"/>
</dbReference>
<name>A0A1I6L5L6_9SPHN</name>
<dbReference type="OrthoDB" id="7390113at2"/>